<gene>
    <name evidence="1" type="ORF">V865_002749</name>
</gene>
<dbReference type="AlphaFoldDB" id="A0AAX4KF63"/>
<reference evidence="1 2" key="1">
    <citation type="submission" date="2024-01" db="EMBL/GenBank/DDBJ databases">
        <title>Comparative genomics of Cryptococcus and Kwoniella reveals pathogenesis evolution and contrasting modes of karyotype evolution via chromosome fusion or intercentromeric recombination.</title>
        <authorList>
            <person name="Coelho M.A."/>
            <person name="David-Palma M."/>
            <person name="Shea T."/>
            <person name="Bowers K."/>
            <person name="McGinley-Smith S."/>
            <person name="Mohammad A.W."/>
            <person name="Gnirke A."/>
            <person name="Yurkov A.M."/>
            <person name="Nowrousian M."/>
            <person name="Sun S."/>
            <person name="Cuomo C.A."/>
            <person name="Heitman J."/>
        </authorList>
    </citation>
    <scope>NUCLEOTIDE SEQUENCE [LARGE SCALE GENOMIC DNA]</scope>
    <source>
        <strain evidence="1 2">PYCC6329</strain>
    </source>
</reference>
<dbReference type="EMBL" id="CP144089">
    <property type="protein sequence ID" value="WWD04678.1"/>
    <property type="molecule type" value="Genomic_DNA"/>
</dbReference>
<evidence type="ECO:0000313" key="2">
    <source>
        <dbReference type="Proteomes" id="UP001358614"/>
    </source>
</evidence>
<dbReference type="GeneID" id="91101553"/>
<sequence>MISLFIFDFPLSLSDGTKVHEGPNLGAILLFCSIVKEILFDPSLATTQPQPPRLLDNPLLYGLLRPTSPTDTPQQFDLNWSYDMEIDSILK</sequence>
<keyword evidence="2" id="KW-1185">Reference proteome</keyword>
<dbReference type="RefSeq" id="XP_066082645.1">
    <property type="nucleotide sequence ID" value="XM_066226548.1"/>
</dbReference>
<name>A0AAX4KF63_9TREE</name>
<protein>
    <submittedName>
        <fullName evidence="1">Uncharacterized protein</fullName>
    </submittedName>
</protein>
<dbReference type="KEGG" id="ker:91101553"/>
<evidence type="ECO:0000313" key="1">
    <source>
        <dbReference type="EMBL" id="WWD04678.1"/>
    </source>
</evidence>
<accession>A0AAX4KF63</accession>
<organism evidence="1 2">
    <name type="scientific">Kwoniella europaea PYCC6329</name>
    <dbReference type="NCBI Taxonomy" id="1423913"/>
    <lineage>
        <taxon>Eukaryota</taxon>
        <taxon>Fungi</taxon>
        <taxon>Dikarya</taxon>
        <taxon>Basidiomycota</taxon>
        <taxon>Agaricomycotina</taxon>
        <taxon>Tremellomycetes</taxon>
        <taxon>Tremellales</taxon>
        <taxon>Cryptococcaceae</taxon>
        <taxon>Kwoniella</taxon>
    </lineage>
</organism>
<proteinExistence type="predicted"/>
<dbReference type="Proteomes" id="UP001358614">
    <property type="component" value="Chromosome 1"/>
</dbReference>